<name>A0A660S903_UNCT6</name>
<proteinExistence type="predicted"/>
<comment type="caution">
    <text evidence="4">The sequence shown here is derived from an EMBL/GenBank/DDBJ whole genome shotgun (WGS) entry which is preliminary data.</text>
</comment>
<feature type="domain" description="FlgD/Vpr Ig-like" evidence="3">
    <location>
        <begin position="677"/>
        <end position="724"/>
    </location>
</feature>
<evidence type="ECO:0000313" key="5">
    <source>
        <dbReference type="Proteomes" id="UP000282321"/>
    </source>
</evidence>
<dbReference type="AlphaFoldDB" id="A0A660S903"/>
<keyword evidence="2" id="KW-0677">Repeat</keyword>
<dbReference type="SMART" id="SM00612">
    <property type="entry name" value="Kelch"/>
    <property type="match status" value="2"/>
</dbReference>
<evidence type="ECO:0000256" key="1">
    <source>
        <dbReference type="ARBA" id="ARBA00022441"/>
    </source>
</evidence>
<evidence type="ECO:0000313" key="4">
    <source>
        <dbReference type="EMBL" id="RKX65679.1"/>
    </source>
</evidence>
<evidence type="ECO:0000259" key="3">
    <source>
        <dbReference type="Pfam" id="PF13860"/>
    </source>
</evidence>
<dbReference type="PANTHER" id="PTHR24412:SF489">
    <property type="entry name" value="RING FINGER DOMAIN AND KELCH REPEAT-CONTAINING PROTEIN DDB_G0271372"/>
    <property type="match status" value="1"/>
</dbReference>
<keyword evidence="1" id="KW-0880">Kelch repeat</keyword>
<reference evidence="4 5" key="1">
    <citation type="submission" date="2018-06" db="EMBL/GenBank/DDBJ databases">
        <title>Extensive metabolic versatility and redundancy in microbially diverse, dynamic hydrothermal sediments.</title>
        <authorList>
            <person name="Dombrowski N."/>
            <person name="Teske A."/>
            <person name="Baker B.J."/>
        </authorList>
    </citation>
    <scope>NUCLEOTIDE SEQUENCE [LARGE SCALE GENOMIC DNA]</scope>
    <source>
        <strain evidence="4">B35_G9</strain>
    </source>
</reference>
<evidence type="ECO:0000256" key="2">
    <source>
        <dbReference type="ARBA" id="ARBA00022737"/>
    </source>
</evidence>
<dbReference type="SUPFAM" id="SSF117281">
    <property type="entry name" value="Kelch motif"/>
    <property type="match status" value="2"/>
</dbReference>
<dbReference type="InterPro" id="IPR026444">
    <property type="entry name" value="Secre_tail"/>
</dbReference>
<dbReference type="InterPro" id="IPR025965">
    <property type="entry name" value="FlgD/Vpr_Ig-like"/>
</dbReference>
<dbReference type="Pfam" id="PF13860">
    <property type="entry name" value="FlgD_ig"/>
    <property type="match status" value="1"/>
</dbReference>
<sequence length="741" mass="79037">MRKTFLLIAVLIIALFIVNLGAAQITSRAVNIKTINVENSNMRSVVWDFETGSQGWTHTNGQAFPAGWAVQASDLQPSYTPPEAGDSSMWIDSDDAGNGATVQDTALSPVVASDPNLTYLKYAVGFNGGSGSYLNDLYVGIKTFSGGAWNGPVELKHYANGTTFTGWDSVDVSSYASSDSIQVYFYFDDGGTWGYYAAFDNVTLVIPLPIDVGVASIDSPATSNMLPGETYTPTVTVENFGTSPETDFWTYYEIRDNSNSIVYAESVQINTPDTIAPESTMQIVMPDNFTSSIGVYNITAYTVLAGDLVPSNDTLNMTLSCSYMGWNNEDATGSYAVQWAQSCVGGGKLWVVGGLDTGSVLSSEFRSYEPGVGWTTLTPIPTSSFGGACAFINGKIYVVGGFNASFAAVNRVAIYDTTTGTWSTGTVSPPDTLRGGVGGAVVNGKMYIVGGSKSSSFPTDCPTLEYDPAADTTGGAPWTMKTACPRGDSGLILGAPFMPFNGSPYVFVGGDYRGNSSTYGYYYYEPDADTTGGTPWTTIAQPPADVGGMWPAMDHDGTYLYLFGGDPAGGWVTPYSDKLFYWDINTDTWIDANASMSSAYEPSASGIIGNKLYSFGGTIGSGPIDPPPFEWTYLATYQGIANKKIANEKNSSILLKNMPNPMIGKTNIDYQVGINGRVKLAIYSLSGRVVKTLVDGTKKAGIYKAVWNGRDDTGNRVVAGIYICKLVNGGKMISKKITVIK</sequence>
<dbReference type="NCBIfam" id="TIGR04183">
    <property type="entry name" value="Por_Secre_tail"/>
    <property type="match status" value="1"/>
</dbReference>
<dbReference type="Gene3D" id="2.60.40.4070">
    <property type="match status" value="1"/>
</dbReference>
<dbReference type="Gene3D" id="2.120.10.80">
    <property type="entry name" value="Kelch-type beta propeller"/>
    <property type="match status" value="2"/>
</dbReference>
<dbReference type="Proteomes" id="UP000282321">
    <property type="component" value="Unassembled WGS sequence"/>
</dbReference>
<gene>
    <name evidence="4" type="ORF">DRP44_05790</name>
</gene>
<protein>
    <recommendedName>
        <fullName evidence="3">FlgD/Vpr Ig-like domain-containing protein</fullName>
    </recommendedName>
</protein>
<dbReference type="InterPro" id="IPR015915">
    <property type="entry name" value="Kelch-typ_b-propeller"/>
</dbReference>
<dbReference type="Pfam" id="PF01344">
    <property type="entry name" value="Kelch_1"/>
    <property type="match status" value="1"/>
</dbReference>
<accession>A0A660S903</accession>
<dbReference type="EMBL" id="QNBC01000077">
    <property type="protein sequence ID" value="RKX65679.1"/>
    <property type="molecule type" value="Genomic_DNA"/>
</dbReference>
<organism evidence="4 5">
    <name type="scientific">candidate division TA06 bacterium</name>
    <dbReference type="NCBI Taxonomy" id="2250710"/>
    <lineage>
        <taxon>Bacteria</taxon>
        <taxon>Bacteria division TA06</taxon>
    </lineage>
</organism>
<dbReference type="PANTHER" id="PTHR24412">
    <property type="entry name" value="KELCH PROTEIN"/>
    <property type="match status" value="1"/>
</dbReference>
<dbReference type="InterPro" id="IPR006652">
    <property type="entry name" value="Kelch_1"/>
</dbReference>